<dbReference type="GO" id="GO:0102559">
    <property type="term" value="F:peptide chain release factor N(5)-glutamine methyltransferase activity"/>
    <property type="evidence" value="ECO:0007669"/>
    <property type="project" value="UniProtKB-EC"/>
</dbReference>
<dbReference type="NCBIfam" id="TIGR00536">
    <property type="entry name" value="hemK_fam"/>
    <property type="match status" value="1"/>
</dbReference>
<dbReference type="EC" id="2.1.1.297" evidence="4"/>
<dbReference type="PANTHER" id="PTHR18895:SF74">
    <property type="entry name" value="MTRF1L RELEASE FACTOR GLUTAMINE METHYLTRANSFERASE"/>
    <property type="match status" value="1"/>
</dbReference>
<keyword evidence="9" id="KW-1185">Reference proteome</keyword>
<accession>A0ABZ1BQV7</accession>
<dbReference type="InterPro" id="IPR004556">
    <property type="entry name" value="HemK-like"/>
</dbReference>
<dbReference type="InterPro" id="IPR019874">
    <property type="entry name" value="RF_methyltr_PrmC"/>
</dbReference>
<dbReference type="HAMAP" id="MF_02126">
    <property type="entry name" value="RF_methyltr_PrmC"/>
    <property type="match status" value="1"/>
</dbReference>
<keyword evidence="3 4" id="KW-0949">S-adenosyl-L-methionine</keyword>
<dbReference type="Proteomes" id="UP001333102">
    <property type="component" value="Chromosome"/>
</dbReference>
<dbReference type="Pfam" id="PF17827">
    <property type="entry name" value="PrmC_N"/>
    <property type="match status" value="1"/>
</dbReference>
<feature type="region of interest" description="Disordered" evidence="5">
    <location>
        <begin position="294"/>
        <end position="321"/>
    </location>
</feature>
<evidence type="ECO:0000259" key="7">
    <source>
        <dbReference type="Pfam" id="PF17827"/>
    </source>
</evidence>
<comment type="catalytic activity">
    <reaction evidence="4">
        <text>L-glutaminyl-[peptide chain release factor] + S-adenosyl-L-methionine = N(5)-methyl-L-glutaminyl-[peptide chain release factor] + S-adenosyl-L-homocysteine + H(+)</text>
        <dbReference type="Rhea" id="RHEA:42896"/>
        <dbReference type="Rhea" id="RHEA-COMP:10271"/>
        <dbReference type="Rhea" id="RHEA-COMP:10272"/>
        <dbReference type="ChEBI" id="CHEBI:15378"/>
        <dbReference type="ChEBI" id="CHEBI:30011"/>
        <dbReference type="ChEBI" id="CHEBI:57856"/>
        <dbReference type="ChEBI" id="CHEBI:59789"/>
        <dbReference type="ChEBI" id="CHEBI:61891"/>
        <dbReference type="EC" id="2.1.1.297"/>
    </reaction>
</comment>
<protein>
    <recommendedName>
        <fullName evidence="4">Release factor glutamine methyltransferase</fullName>
        <shortName evidence="4">RF MTase</shortName>
        <ecNumber evidence="4">2.1.1.297</ecNumber>
    </recommendedName>
    <alternativeName>
        <fullName evidence="4">N5-glutamine methyltransferase PrmC</fullName>
    </alternativeName>
    <alternativeName>
        <fullName evidence="4">Protein-(glutamine-N5) MTase PrmC</fullName>
    </alternativeName>
    <alternativeName>
        <fullName evidence="4">Protein-glutamine N-methyltransferase PrmC</fullName>
    </alternativeName>
</protein>
<comment type="function">
    <text evidence="4">Methylates the class 1 translation termination release factors RF1/PrfA and RF2/PrfB on the glutamine residue of the universally conserved GGQ motif.</text>
</comment>
<dbReference type="PROSITE" id="PS00092">
    <property type="entry name" value="N6_MTASE"/>
    <property type="match status" value="1"/>
</dbReference>
<keyword evidence="2 4" id="KW-0808">Transferase</keyword>
<evidence type="ECO:0000256" key="2">
    <source>
        <dbReference type="ARBA" id="ARBA00022679"/>
    </source>
</evidence>
<proteinExistence type="inferred from homology"/>
<dbReference type="RefSeq" id="WP_324669206.1">
    <property type="nucleotide sequence ID" value="NZ_CP141614.1"/>
</dbReference>
<feature type="binding site" evidence="4">
    <location>
        <begin position="138"/>
        <end position="142"/>
    </location>
    <ligand>
        <name>S-adenosyl-L-methionine</name>
        <dbReference type="ChEBI" id="CHEBI:59789"/>
    </ligand>
</feature>
<dbReference type="InterPro" id="IPR040758">
    <property type="entry name" value="PrmC_N"/>
</dbReference>
<feature type="binding site" evidence="4">
    <location>
        <position position="161"/>
    </location>
    <ligand>
        <name>S-adenosyl-L-methionine</name>
        <dbReference type="ChEBI" id="CHEBI:59789"/>
    </ligand>
</feature>
<gene>
    <name evidence="4 8" type="primary">prmC</name>
    <name evidence="8" type="ORF">VLY81_01220</name>
</gene>
<evidence type="ECO:0000256" key="1">
    <source>
        <dbReference type="ARBA" id="ARBA00022603"/>
    </source>
</evidence>
<evidence type="ECO:0000256" key="5">
    <source>
        <dbReference type="SAM" id="MobiDB-lite"/>
    </source>
</evidence>
<dbReference type="NCBIfam" id="TIGR03534">
    <property type="entry name" value="RF_mod_PrmC"/>
    <property type="match status" value="1"/>
</dbReference>
<dbReference type="PANTHER" id="PTHR18895">
    <property type="entry name" value="HEMK METHYLTRANSFERASE"/>
    <property type="match status" value="1"/>
</dbReference>
<dbReference type="InterPro" id="IPR029063">
    <property type="entry name" value="SAM-dependent_MTases_sf"/>
</dbReference>
<dbReference type="InterPro" id="IPR041698">
    <property type="entry name" value="Methyltransf_25"/>
</dbReference>
<sequence>MRGATDRAPRVAVDFLRLAEPYLARHGCPSPRLDAEVLLAHVLGTSRLELYTRLDQPLEPDEVDAYREALRRRANREPVAYIVGYREFYGLRFGVDRAVLVPRPETEYLVELALRAWQGREGAGSGARAGGARFVDVGTGSGALAVTLTARVADWEGIGSDVSPAALACARDNARRHQLLDRLAWVRGDALSWAGDETFDLVVANPPYVPTDTLDGLAPEIRRYEPRLALDGGPDGLSVARRVAEGAARVLRAGGLLAMELGSADQARDLAAWLRSHAASTLARVAPVRDPVSGTPALLAQRPGTGPLAWPATPAEELAGP</sequence>
<feature type="domain" description="Methyltransferase" evidence="6">
    <location>
        <begin position="135"/>
        <end position="223"/>
    </location>
</feature>
<dbReference type="InterPro" id="IPR002052">
    <property type="entry name" value="DNA_methylase_N6_adenine_CS"/>
</dbReference>
<dbReference type="GO" id="GO:0032259">
    <property type="term" value="P:methylation"/>
    <property type="evidence" value="ECO:0007669"/>
    <property type="project" value="UniProtKB-KW"/>
</dbReference>
<comment type="caution">
    <text evidence="4">Lacks conserved residue(s) required for the propagation of feature annotation.</text>
</comment>
<reference evidence="9" key="1">
    <citation type="submission" date="2023-12" db="EMBL/GenBank/DDBJ databases">
        <title>Novel isolates from deep terrestrial aquifers shed light on the physiology and ecology of the class Limnochordia.</title>
        <authorList>
            <person name="Karnachuk O.V."/>
            <person name="Lukina A.P."/>
            <person name="Avakyan M.R."/>
            <person name="Kadnikov V."/>
            <person name="Begmatov S."/>
            <person name="Beletsky A.V."/>
            <person name="Mardanov A.V."/>
            <person name="Ravin N.V."/>
        </authorList>
    </citation>
    <scope>NUCLEOTIDE SEQUENCE [LARGE SCALE GENOMIC DNA]</scope>
    <source>
        <strain evidence="9">LN</strain>
    </source>
</reference>
<dbReference type="EMBL" id="CP141614">
    <property type="protein sequence ID" value="WRP14821.1"/>
    <property type="molecule type" value="Genomic_DNA"/>
</dbReference>
<evidence type="ECO:0000256" key="4">
    <source>
        <dbReference type="HAMAP-Rule" id="MF_02126"/>
    </source>
</evidence>
<dbReference type="InterPro" id="IPR050320">
    <property type="entry name" value="N5-glutamine_MTase"/>
</dbReference>
<evidence type="ECO:0000259" key="6">
    <source>
        <dbReference type="Pfam" id="PF13649"/>
    </source>
</evidence>
<dbReference type="Pfam" id="PF13649">
    <property type="entry name" value="Methyltransf_25"/>
    <property type="match status" value="1"/>
</dbReference>
<organism evidence="8 9">
    <name type="scientific">Geochorda subterranea</name>
    <dbReference type="NCBI Taxonomy" id="3109564"/>
    <lineage>
        <taxon>Bacteria</taxon>
        <taxon>Bacillati</taxon>
        <taxon>Bacillota</taxon>
        <taxon>Limnochordia</taxon>
        <taxon>Limnochordales</taxon>
        <taxon>Geochordaceae</taxon>
        <taxon>Geochorda</taxon>
    </lineage>
</organism>
<feature type="binding site" evidence="4">
    <location>
        <begin position="205"/>
        <end position="208"/>
    </location>
    <ligand>
        <name>substrate</name>
    </ligand>
</feature>
<dbReference type="SUPFAM" id="SSF53335">
    <property type="entry name" value="S-adenosyl-L-methionine-dependent methyltransferases"/>
    <property type="match status" value="1"/>
</dbReference>
<comment type="similarity">
    <text evidence="4">Belongs to the protein N5-glutamine methyltransferase family. PrmC subfamily.</text>
</comment>
<dbReference type="Gene3D" id="3.40.50.150">
    <property type="entry name" value="Vaccinia Virus protein VP39"/>
    <property type="match status" value="1"/>
</dbReference>
<dbReference type="Gene3D" id="1.10.8.10">
    <property type="entry name" value="DNA helicase RuvA subunit, C-terminal domain"/>
    <property type="match status" value="1"/>
</dbReference>
<evidence type="ECO:0000313" key="9">
    <source>
        <dbReference type="Proteomes" id="UP001333102"/>
    </source>
</evidence>
<feature type="domain" description="Release factor glutamine methyltransferase N-terminal" evidence="7">
    <location>
        <begin position="16"/>
        <end position="84"/>
    </location>
</feature>
<dbReference type="CDD" id="cd02440">
    <property type="entry name" value="AdoMet_MTases"/>
    <property type="match status" value="1"/>
</dbReference>
<name>A0ABZ1BQV7_9FIRM</name>
<evidence type="ECO:0000256" key="3">
    <source>
        <dbReference type="ARBA" id="ARBA00022691"/>
    </source>
</evidence>
<feature type="binding site" evidence="4">
    <location>
        <position position="205"/>
    </location>
    <ligand>
        <name>S-adenosyl-L-methionine</name>
        <dbReference type="ChEBI" id="CHEBI:59789"/>
    </ligand>
</feature>
<evidence type="ECO:0000313" key="8">
    <source>
        <dbReference type="EMBL" id="WRP14821.1"/>
    </source>
</evidence>
<keyword evidence="1 4" id="KW-0489">Methyltransferase</keyword>